<gene>
    <name evidence="2" type="ORF">OHU69_07180</name>
</gene>
<protein>
    <submittedName>
        <fullName evidence="2">Uncharacterized protein</fullName>
    </submittedName>
</protein>
<evidence type="ECO:0000313" key="2">
    <source>
        <dbReference type="EMBL" id="WTS10871.1"/>
    </source>
</evidence>
<sequence>MRSRRWRSSPRSELLKQRRAAGVVEVRHPSREDREERWDVERRQDDLGDDGKEPFVDGCVSAPEGITP</sequence>
<feature type="compositionally biased region" description="Basic and acidic residues" evidence="1">
    <location>
        <begin position="25"/>
        <end position="55"/>
    </location>
</feature>
<evidence type="ECO:0000256" key="1">
    <source>
        <dbReference type="SAM" id="MobiDB-lite"/>
    </source>
</evidence>
<dbReference type="EMBL" id="CP108195">
    <property type="protein sequence ID" value="WTS10871.1"/>
    <property type="molecule type" value="Genomic_DNA"/>
</dbReference>
<dbReference type="AlphaFoldDB" id="A0AAU1TZ84"/>
<proteinExistence type="predicted"/>
<organism evidence="2">
    <name type="scientific">Streptomyces sp. NBC_00119</name>
    <dbReference type="NCBI Taxonomy" id="2975659"/>
    <lineage>
        <taxon>Bacteria</taxon>
        <taxon>Bacillati</taxon>
        <taxon>Actinomycetota</taxon>
        <taxon>Actinomycetes</taxon>
        <taxon>Kitasatosporales</taxon>
        <taxon>Streptomycetaceae</taxon>
        <taxon>Streptomyces</taxon>
    </lineage>
</organism>
<name>A0AAU1TZ84_9ACTN</name>
<accession>A0AAU1TZ84</accession>
<feature type="region of interest" description="Disordered" evidence="1">
    <location>
        <begin position="1"/>
        <end position="68"/>
    </location>
</feature>
<reference evidence="2" key="1">
    <citation type="submission" date="2022-10" db="EMBL/GenBank/DDBJ databases">
        <title>The complete genomes of actinobacterial strains from the NBC collection.</title>
        <authorList>
            <person name="Joergensen T.S."/>
            <person name="Alvarez Arevalo M."/>
            <person name="Sterndorff E.B."/>
            <person name="Faurdal D."/>
            <person name="Vuksanovic O."/>
            <person name="Mourched A.-S."/>
            <person name="Charusanti P."/>
            <person name="Shaw S."/>
            <person name="Blin K."/>
            <person name="Weber T."/>
        </authorList>
    </citation>
    <scope>NUCLEOTIDE SEQUENCE</scope>
    <source>
        <strain evidence="2">NBC_00119</strain>
    </source>
</reference>